<reference evidence="2 3" key="1">
    <citation type="submission" date="2023-11" db="EMBL/GenBank/DDBJ databases">
        <authorList>
            <person name="Hedman E."/>
            <person name="Englund M."/>
            <person name="Stromberg M."/>
            <person name="Nyberg Akerstrom W."/>
            <person name="Nylinder S."/>
            <person name="Jareborg N."/>
            <person name="Kallberg Y."/>
            <person name="Kronander E."/>
        </authorList>
    </citation>
    <scope>NUCLEOTIDE SEQUENCE [LARGE SCALE GENOMIC DNA]</scope>
</reference>
<dbReference type="InterPro" id="IPR029526">
    <property type="entry name" value="PGBD"/>
</dbReference>
<accession>A0AAV1LBA4</accession>
<evidence type="ECO:0000313" key="2">
    <source>
        <dbReference type="EMBL" id="CAK1592781.1"/>
    </source>
</evidence>
<sequence length="72" mass="8538">MGGVDLMDSFLGRNRIRMKSRKWYMRIFYHLLDLTVINSWVLCKKVEEKKGNHKKIMTLALSIRVGRNSLQI</sequence>
<dbReference type="EMBL" id="CAVLGL010000087">
    <property type="protein sequence ID" value="CAK1592781.1"/>
    <property type="molecule type" value="Genomic_DNA"/>
</dbReference>
<evidence type="ECO:0000313" key="3">
    <source>
        <dbReference type="Proteomes" id="UP001314205"/>
    </source>
</evidence>
<proteinExistence type="predicted"/>
<gene>
    <name evidence="2" type="ORF">PARMNEM_LOCUS12666</name>
</gene>
<dbReference type="AlphaFoldDB" id="A0AAV1LBA4"/>
<dbReference type="PANTHER" id="PTHR47272">
    <property type="entry name" value="DDE_TNP_1_7 DOMAIN-CONTAINING PROTEIN"/>
    <property type="match status" value="1"/>
</dbReference>
<dbReference type="Pfam" id="PF13843">
    <property type="entry name" value="DDE_Tnp_1_7"/>
    <property type="match status" value="1"/>
</dbReference>
<evidence type="ECO:0000259" key="1">
    <source>
        <dbReference type="Pfam" id="PF13843"/>
    </source>
</evidence>
<name>A0AAV1LBA4_9NEOP</name>
<protein>
    <recommendedName>
        <fullName evidence="1">PiggyBac transposable element-derived protein domain-containing protein</fullName>
    </recommendedName>
</protein>
<organism evidence="2 3">
    <name type="scientific">Parnassius mnemosyne</name>
    <name type="common">clouded apollo</name>
    <dbReference type="NCBI Taxonomy" id="213953"/>
    <lineage>
        <taxon>Eukaryota</taxon>
        <taxon>Metazoa</taxon>
        <taxon>Ecdysozoa</taxon>
        <taxon>Arthropoda</taxon>
        <taxon>Hexapoda</taxon>
        <taxon>Insecta</taxon>
        <taxon>Pterygota</taxon>
        <taxon>Neoptera</taxon>
        <taxon>Endopterygota</taxon>
        <taxon>Lepidoptera</taxon>
        <taxon>Glossata</taxon>
        <taxon>Ditrysia</taxon>
        <taxon>Papilionoidea</taxon>
        <taxon>Papilionidae</taxon>
        <taxon>Parnassiinae</taxon>
        <taxon>Parnassini</taxon>
        <taxon>Parnassius</taxon>
        <taxon>Driopa</taxon>
    </lineage>
</organism>
<keyword evidence="3" id="KW-1185">Reference proteome</keyword>
<comment type="caution">
    <text evidence="2">The sequence shown here is derived from an EMBL/GenBank/DDBJ whole genome shotgun (WGS) entry which is preliminary data.</text>
</comment>
<dbReference type="Proteomes" id="UP001314205">
    <property type="component" value="Unassembled WGS sequence"/>
</dbReference>
<feature type="domain" description="PiggyBac transposable element-derived protein" evidence="1">
    <location>
        <begin position="1"/>
        <end position="40"/>
    </location>
</feature>